<comment type="caution">
    <text evidence="2">The sequence shown here is derived from an EMBL/GenBank/DDBJ whole genome shotgun (WGS) entry which is preliminary data.</text>
</comment>
<evidence type="ECO:0000259" key="1">
    <source>
        <dbReference type="Pfam" id="PF13577"/>
    </source>
</evidence>
<protein>
    <submittedName>
        <fullName evidence="2">Nuclear transport factor 2 family protein</fullName>
    </submittedName>
</protein>
<organism evidence="2 3">
    <name type="scientific">Mycolicibacterium arenosum</name>
    <dbReference type="NCBI Taxonomy" id="2952157"/>
    <lineage>
        <taxon>Bacteria</taxon>
        <taxon>Bacillati</taxon>
        <taxon>Actinomycetota</taxon>
        <taxon>Actinomycetes</taxon>
        <taxon>Mycobacteriales</taxon>
        <taxon>Mycobacteriaceae</taxon>
        <taxon>Mycolicibacterium</taxon>
    </lineage>
</organism>
<proteinExistence type="predicted"/>
<sequence>MSDPEIPSLLYRYARAVDTKDWELYRSVFTDDAHIDYSSAGFATGSVDEVVAQLSAGFGTIPWSMHYITNIEVLAATEDRATVRAMFYNPMQLPGMAETSSCGGYYHHELIHTPDGWRSRRLVEENVWFVGKPGS</sequence>
<accession>A0ABT1MBM9</accession>
<dbReference type="EMBL" id="JANDBD010000015">
    <property type="protein sequence ID" value="MCP9276262.1"/>
    <property type="molecule type" value="Genomic_DNA"/>
</dbReference>
<dbReference type="InterPro" id="IPR037401">
    <property type="entry name" value="SnoaL-like"/>
</dbReference>
<name>A0ABT1MBM9_9MYCO</name>
<feature type="domain" description="SnoaL-like" evidence="1">
    <location>
        <begin position="5"/>
        <end position="122"/>
    </location>
</feature>
<dbReference type="Gene3D" id="3.10.450.50">
    <property type="match status" value="1"/>
</dbReference>
<reference evidence="2 3" key="1">
    <citation type="submission" date="2022-06" db="EMBL/GenBank/DDBJ databases">
        <title>Mycolicibacterium sp. CAU 1645 isolated from seawater.</title>
        <authorList>
            <person name="Kim W."/>
        </authorList>
    </citation>
    <scope>NUCLEOTIDE SEQUENCE [LARGE SCALE GENOMIC DNA]</scope>
    <source>
        <strain evidence="2 3">CAU 1645</strain>
    </source>
</reference>
<evidence type="ECO:0000313" key="3">
    <source>
        <dbReference type="Proteomes" id="UP001651690"/>
    </source>
</evidence>
<dbReference type="RefSeq" id="WP_255064224.1">
    <property type="nucleotide sequence ID" value="NZ_JANDBD010000015.1"/>
</dbReference>
<dbReference type="Pfam" id="PF13577">
    <property type="entry name" value="SnoaL_4"/>
    <property type="match status" value="1"/>
</dbReference>
<dbReference type="SUPFAM" id="SSF54427">
    <property type="entry name" value="NTF2-like"/>
    <property type="match status" value="1"/>
</dbReference>
<evidence type="ECO:0000313" key="2">
    <source>
        <dbReference type="EMBL" id="MCP9276262.1"/>
    </source>
</evidence>
<gene>
    <name evidence="2" type="ORF">NM203_29145</name>
</gene>
<dbReference type="Proteomes" id="UP001651690">
    <property type="component" value="Unassembled WGS sequence"/>
</dbReference>
<dbReference type="InterPro" id="IPR032710">
    <property type="entry name" value="NTF2-like_dom_sf"/>
</dbReference>
<keyword evidence="3" id="KW-1185">Reference proteome</keyword>